<name>A0A7I7T1Y1_9MYCO</name>
<gene>
    <name evidence="1" type="ORF">MHEL_15270</name>
</gene>
<accession>A0A7I7T1Y1</accession>
<evidence type="ECO:0008006" key="3">
    <source>
        <dbReference type="Google" id="ProtNLM"/>
    </source>
</evidence>
<evidence type="ECO:0000313" key="1">
    <source>
        <dbReference type="EMBL" id="BBY63284.1"/>
    </source>
</evidence>
<dbReference type="KEGG" id="mhev:MHEL_15270"/>
<dbReference type="RefSeq" id="WP_163746964.1">
    <property type="nucleotide sequence ID" value="NZ_AP022596.1"/>
</dbReference>
<dbReference type="AlphaFoldDB" id="A0A7I7T1Y1"/>
<evidence type="ECO:0000313" key="2">
    <source>
        <dbReference type="Proteomes" id="UP000467148"/>
    </source>
</evidence>
<dbReference type="Proteomes" id="UP000467148">
    <property type="component" value="Chromosome"/>
</dbReference>
<protein>
    <recommendedName>
        <fullName evidence="3">Pyridoxamine 5'-phosphate oxidase</fullName>
    </recommendedName>
</protein>
<sequence length="110" mass="11815">MSIKVDLDQLAGTLGDYLLGYLITVSDDHRAHTVAVDARLNDGVLDLGAVGNSTRRNTLAHPDVTVLWPPREPGGYTLIVDGRGEFVADSLRVIPQRAVLHRPAVPGVPL</sequence>
<dbReference type="SUPFAM" id="SSF50475">
    <property type="entry name" value="FMN-binding split barrel"/>
    <property type="match status" value="1"/>
</dbReference>
<organism evidence="1 2">
    <name type="scientific">Mycolicibacterium helvum</name>
    <dbReference type="NCBI Taxonomy" id="1534349"/>
    <lineage>
        <taxon>Bacteria</taxon>
        <taxon>Bacillati</taxon>
        <taxon>Actinomycetota</taxon>
        <taxon>Actinomycetes</taxon>
        <taxon>Mycobacteriales</taxon>
        <taxon>Mycobacteriaceae</taxon>
        <taxon>Mycolicibacterium</taxon>
    </lineage>
</organism>
<dbReference type="EMBL" id="AP022596">
    <property type="protein sequence ID" value="BBY63284.1"/>
    <property type="molecule type" value="Genomic_DNA"/>
</dbReference>
<proteinExistence type="predicted"/>
<keyword evidence="2" id="KW-1185">Reference proteome</keyword>
<reference evidence="1 2" key="1">
    <citation type="journal article" date="2019" name="Emerg. Microbes Infect.">
        <title>Comprehensive subspecies identification of 175 nontuberculous mycobacteria species based on 7547 genomic profiles.</title>
        <authorList>
            <person name="Matsumoto Y."/>
            <person name="Kinjo T."/>
            <person name="Motooka D."/>
            <person name="Nabeya D."/>
            <person name="Jung N."/>
            <person name="Uechi K."/>
            <person name="Horii T."/>
            <person name="Iida T."/>
            <person name="Fujita J."/>
            <person name="Nakamura S."/>
        </authorList>
    </citation>
    <scope>NUCLEOTIDE SEQUENCE [LARGE SCALE GENOMIC DNA]</scope>
    <source>
        <strain evidence="1 2">JCM 30396</strain>
    </source>
</reference>